<name>A0A1G2PJF4_9BACT</name>
<evidence type="ECO:0000313" key="14">
    <source>
        <dbReference type="Proteomes" id="UP000177629"/>
    </source>
</evidence>
<dbReference type="InterPro" id="IPR003602">
    <property type="entry name" value="Topo_IA_DNA-bd_dom"/>
</dbReference>
<dbReference type="InterPro" id="IPR013497">
    <property type="entry name" value="Topo_IA_cen"/>
</dbReference>
<dbReference type="GO" id="GO:0008270">
    <property type="term" value="F:zinc ion binding"/>
    <property type="evidence" value="ECO:0007669"/>
    <property type="project" value="UniProtKB-KW"/>
</dbReference>
<dbReference type="PANTHER" id="PTHR42785:SF1">
    <property type="entry name" value="DNA TOPOISOMERASE"/>
    <property type="match status" value="1"/>
</dbReference>
<feature type="domain" description="Toprim" evidence="11">
    <location>
        <begin position="1"/>
        <end position="119"/>
    </location>
</feature>
<dbReference type="EMBL" id="MHSS01000014">
    <property type="protein sequence ID" value="OHA47762.1"/>
    <property type="molecule type" value="Genomic_DNA"/>
</dbReference>
<feature type="site" description="Interaction with DNA" evidence="10">
    <location>
        <position position="161"/>
    </location>
</feature>
<organism evidence="13 14">
    <name type="scientific">Candidatus Terrybacteria bacterium RIFCSPHIGHO2_01_FULL_48_17</name>
    <dbReference type="NCBI Taxonomy" id="1802362"/>
    <lineage>
        <taxon>Bacteria</taxon>
        <taxon>Candidatus Terryibacteriota</taxon>
    </lineage>
</organism>
<dbReference type="STRING" id="1802362.A2806_01350"/>
<evidence type="ECO:0000256" key="10">
    <source>
        <dbReference type="HAMAP-Rule" id="MF_00952"/>
    </source>
</evidence>
<keyword evidence="8 10" id="KW-0238">DNA-binding</keyword>
<feature type="domain" description="Topo IA-type catalytic" evidence="12">
    <location>
        <begin position="135"/>
        <end position="577"/>
    </location>
</feature>
<dbReference type="SUPFAM" id="SSF56712">
    <property type="entry name" value="Prokaryotic type I DNA topoisomerase"/>
    <property type="match status" value="1"/>
</dbReference>
<dbReference type="PROSITE" id="PS00396">
    <property type="entry name" value="TOPO_IA_1"/>
    <property type="match status" value="1"/>
</dbReference>
<dbReference type="Proteomes" id="UP000177629">
    <property type="component" value="Unassembled WGS sequence"/>
</dbReference>
<keyword evidence="3" id="KW-0479">Metal-binding</keyword>
<dbReference type="SMART" id="SM00437">
    <property type="entry name" value="TOP1Ac"/>
    <property type="match status" value="1"/>
</dbReference>
<dbReference type="SUPFAM" id="SSF57783">
    <property type="entry name" value="Zinc beta-ribbon"/>
    <property type="match status" value="1"/>
</dbReference>
<dbReference type="HAMAP" id="MF_00952">
    <property type="entry name" value="Topoisom_1_prok"/>
    <property type="match status" value="1"/>
</dbReference>
<proteinExistence type="inferred from homology"/>
<evidence type="ECO:0000256" key="5">
    <source>
        <dbReference type="ARBA" id="ARBA00022833"/>
    </source>
</evidence>
<dbReference type="Gene3D" id="1.10.290.10">
    <property type="entry name" value="Topoisomerase I, domain 4"/>
    <property type="match status" value="1"/>
</dbReference>
<dbReference type="Gene3D" id="3.40.50.140">
    <property type="match status" value="1"/>
</dbReference>
<evidence type="ECO:0000256" key="1">
    <source>
        <dbReference type="ARBA" id="ARBA00000213"/>
    </source>
</evidence>
<feature type="site" description="Interaction with DNA" evidence="10">
    <location>
        <position position="146"/>
    </location>
</feature>
<feature type="site" description="Interaction with DNA" evidence="10">
    <location>
        <position position="31"/>
    </location>
</feature>
<dbReference type="InterPro" id="IPR013824">
    <property type="entry name" value="Topo_IA_cen_sub1"/>
</dbReference>
<comment type="caution">
    <text evidence="13">The sequence shown here is derived from an EMBL/GenBank/DDBJ whole genome shotgun (WGS) entry which is preliminary data.</text>
</comment>
<evidence type="ECO:0000313" key="13">
    <source>
        <dbReference type="EMBL" id="OHA47762.1"/>
    </source>
</evidence>
<dbReference type="PRINTS" id="PR00417">
    <property type="entry name" value="PRTPISMRASEI"/>
</dbReference>
<dbReference type="Pfam" id="PF01396">
    <property type="entry name" value="Zn_ribbon_Top1"/>
    <property type="match status" value="3"/>
</dbReference>
<feature type="site" description="Interaction with DNA" evidence="10">
    <location>
        <position position="507"/>
    </location>
</feature>
<keyword evidence="5" id="KW-0862">Zinc</keyword>
<dbReference type="Gene3D" id="1.10.460.10">
    <property type="entry name" value="Topoisomerase I, domain 2"/>
    <property type="match status" value="1"/>
</dbReference>
<dbReference type="SMART" id="SM00436">
    <property type="entry name" value="TOP1Bc"/>
    <property type="match status" value="1"/>
</dbReference>
<dbReference type="InterPro" id="IPR034149">
    <property type="entry name" value="TOPRIM_TopoI"/>
</dbReference>
<protein>
    <recommendedName>
        <fullName evidence="10">DNA topoisomerase 1</fullName>
        <ecNumber evidence="10">5.6.2.1</ecNumber>
    </recommendedName>
    <alternativeName>
        <fullName evidence="10">DNA topoisomerase I</fullName>
    </alternativeName>
</protein>
<dbReference type="GO" id="GO:0003917">
    <property type="term" value="F:DNA topoisomerase type I (single strand cut, ATP-independent) activity"/>
    <property type="evidence" value="ECO:0007669"/>
    <property type="project" value="UniProtKB-UniRule"/>
</dbReference>
<dbReference type="InterPro" id="IPR013825">
    <property type="entry name" value="Topo_IA_cen_sub2"/>
</dbReference>
<evidence type="ECO:0000256" key="3">
    <source>
        <dbReference type="ARBA" id="ARBA00022723"/>
    </source>
</evidence>
<feature type="region of interest" description="Interaction with DNA" evidence="10">
    <location>
        <begin position="169"/>
        <end position="174"/>
    </location>
</feature>
<comment type="similarity">
    <text evidence="2 10">Belongs to the type IA topoisomerase family.</text>
</comment>
<dbReference type="EC" id="5.6.2.1" evidence="10"/>
<dbReference type="Pfam" id="PF01131">
    <property type="entry name" value="Topoisom_bac"/>
    <property type="match status" value="1"/>
</dbReference>
<dbReference type="Gene3D" id="2.70.20.10">
    <property type="entry name" value="Topoisomerase I, domain 3"/>
    <property type="match status" value="1"/>
</dbReference>
<dbReference type="InterPro" id="IPR006171">
    <property type="entry name" value="TOPRIM_dom"/>
</dbReference>
<dbReference type="GO" id="GO:0006265">
    <property type="term" value="P:DNA topological change"/>
    <property type="evidence" value="ECO:0007669"/>
    <property type="project" value="UniProtKB-UniRule"/>
</dbReference>
<dbReference type="SMART" id="SM00493">
    <property type="entry name" value="TOPRIM"/>
    <property type="match status" value="1"/>
</dbReference>
<dbReference type="InterPro" id="IPR003601">
    <property type="entry name" value="Topo_IA_2"/>
</dbReference>
<dbReference type="CDD" id="cd00186">
    <property type="entry name" value="TOP1Ac"/>
    <property type="match status" value="1"/>
</dbReference>
<feature type="site" description="Interaction with DNA" evidence="10">
    <location>
        <position position="322"/>
    </location>
</feature>
<dbReference type="GO" id="GO:0003677">
    <property type="term" value="F:DNA binding"/>
    <property type="evidence" value="ECO:0007669"/>
    <property type="project" value="UniProtKB-KW"/>
</dbReference>
<evidence type="ECO:0000256" key="8">
    <source>
        <dbReference type="ARBA" id="ARBA00023125"/>
    </source>
</evidence>
<accession>A0A1G2PJF4</accession>
<keyword evidence="9 10" id="KW-0413">Isomerase</keyword>
<dbReference type="CDD" id="cd03363">
    <property type="entry name" value="TOPRIM_TopoIA_TopoI"/>
    <property type="match status" value="1"/>
</dbReference>
<evidence type="ECO:0000256" key="2">
    <source>
        <dbReference type="ARBA" id="ARBA00009446"/>
    </source>
</evidence>
<dbReference type="InterPro" id="IPR028612">
    <property type="entry name" value="Topoisom_1_IA"/>
</dbReference>
<dbReference type="InterPro" id="IPR023405">
    <property type="entry name" value="Topo_IA_core_domain"/>
</dbReference>
<dbReference type="GO" id="GO:0005694">
    <property type="term" value="C:chromosome"/>
    <property type="evidence" value="ECO:0007669"/>
    <property type="project" value="InterPro"/>
</dbReference>
<comment type="catalytic activity">
    <reaction evidence="1 10">
        <text>ATP-independent breakage of single-stranded DNA, followed by passage and rejoining.</text>
        <dbReference type="EC" id="5.6.2.1"/>
    </reaction>
</comment>
<keyword evidence="4" id="KW-0863">Zinc-finger</keyword>
<dbReference type="Pfam" id="PF01751">
    <property type="entry name" value="Toprim"/>
    <property type="match status" value="1"/>
</dbReference>
<feature type="site" description="Interaction with DNA" evidence="10">
    <location>
        <position position="149"/>
    </location>
</feature>
<dbReference type="PANTHER" id="PTHR42785">
    <property type="entry name" value="DNA TOPOISOMERASE, TYPE IA, CORE"/>
    <property type="match status" value="1"/>
</dbReference>
<feature type="site" description="Interaction with DNA" evidence="10">
    <location>
        <position position="145"/>
    </location>
</feature>
<dbReference type="NCBIfam" id="TIGR01051">
    <property type="entry name" value="topA_bact"/>
    <property type="match status" value="1"/>
</dbReference>
<dbReference type="Gene3D" id="3.30.65.10">
    <property type="entry name" value="Bacterial Topoisomerase I, domain 1"/>
    <property type="match status" value="2"/>
</dbReference>
<dbReference type="InterPro" id="IPR023406">
    <property type="entry name" value="Topo_IA_AS"/>
</dbReference>
<feature type="active site" description="O-(5'-phospho-DNA)-tyrosine intermediate" evidence="10">
    <location>
        <position position="320"/>
    </location>
</feature>
<evidence type="ECO:0000256" key="7">
    <source>
        <dbReference type="ARBA" id="ARBA00023029"/>
    </source>
</evidence>
<evidence type="ECO:0000259" key="11">
    <source>
        <dbReference type="PROSITE" id="PS50880"/>
    </source>
</evidence>
<dbReference type="AlphaFoldDB" id="A0A1G2PJF4"/>
<reference evidence="13 14" key="1">
    <citation type="journal article" date="2016" name="Nat. Commun.">
        <title>Thousands of microbial genomes shed light on interconnected biogeochemical processes in an aquifer system.</title>
        <authorList>
            <person name="Anantharaman K."/>
            <person name="Brown C.T."/>
            <person name="Hug L.A."/>
            <person name="Sharon I."/>
            <person name="Castelle C.J."/>
            <person name="Probst A.J."/>
            <person name="Thomas B.C."/>
            <person name="Singh A."/>
            <person name="Wilkins M.J."/>
            <person name="Karaoz U."/>
            <person name="Brodie E.L."/>
            <person name="Williams K.H."/>
            <person name="Hubbard S.S."/>
            <person name="Banfield J.F."/>
        </authorList>
    </citation>
    <scope>NUCLEOTIDE SEQUENCE [LARGE SCALE GENOMIC DNA]</scope>
</reference>
<evidence type="ECO:0000256" key="9">
    <source>
        <dbReference type="ARBA" id="ARBA00023235"/>
    </source>
</evidence>
<feature type="site" description="Interaction with DNA" evidence="10">
    <location>
        <position position="154"/>
    </location>
</feature>
<dbReference type="InterPro" id="IPR013498">
    <property type="entry name" value="Topo_IA_Znf"/>
</dbReference>
<dbReference type="PROSITE" id="PS50880">
    <property type="entry name" value="TOPRIM"/>
    <property type="match status" value="1"/>
</dbReference>
<keyword evidence="7 10" id="KW-0799">Topoisomerase</keyword>
<evidence type="ECO:0000256" key="6">
    <source>
        <dbReference type="ARBA" id="ARBA00022842"/>
    </source>
</evidence>
<keyword evidence="6" id="KW-0460">Magnesium</keyword>
<evidence type="ECO:0000259" key="12">
    <source>
        <dbReference type="PROSITE" id="PS52039"/>
    </source>
</evidence>
<sequence length="708" mass="80625">MKLVIVESPTKAKTISQFLGESYRVVSSYGHVRDLPKSKLGVDIDHNFEPQYVIPTKVRKRVNELKKDAQKATELILATDEDREGEAIAWHLIQALGLGSTKSKAQNPKQIERIVFHEITKQAIEEALKNPRSIDEKLVDAQQARRVLDRLVGYNLSPFLWKKVARGLSAGRVQSVALRLIVERERERRAFQAQEYWNVVASLQVPNPKSPPADGRAGKIQNALEAELIEWNKQKLGKFDIQNEKQTKEIIKALQGIEWEIANVEVKERKLNPPLPFRTSTMQQEASRRFGFSAKQTMMIAQQLYEGIEVNGRSTGLITYMRTDSANLSNQFLTAAQRVLSQHFGNEYAQGSRRYTSQAKGAQEAHEAIRPSDPALIPQELQKELLPRQWRLYDLIWRRAMASQMPQARLRAKTIDVVAKDRALFRANGSTTDFDGFMRLWPSSRKESELPDVSQGQKITCKKITPNQHFTEPAPRYSEATLVKTLEENGIGRPSTYAPTLSTIQDRGYVMRDENRRLFPTELGELVNGLLVEHFPELVDVTFTATMEKELDEVAEGLQQYVTVVRDFWKPFSSHVEEKLETVKEIKVKEPTDETCPRCGKPLVIKLGRFGRFLACTGFPDCKTTKSIKENRTNVICPRCKKGELVCKRSRRGKVFYGCSDYPDCDFALWDKPNGKACPNCNSLLVMKRGEERCSDKTCKWLPPTAIQ</sequence>
<dbReference type="InterPro" id="IPR000380">
    <property type="entry name" value="Topo_IA"/>
</dbReference>
<dbReference type="PROSITE" id="PS52039">
    <property type="entry name" value="TOPO_IA_2"/>
    <property type="match status" value="1"/>
</dbReference>
<dbReference type="InterPro" id="IPR005733">
    <property type="entry name" value="TopoI_bac-type"/>
</dbReference>
<gene>
    <name evidence="10" type="primary">topA</name>
    <name evidence="13" type="ORF">A2806_01350</name>
</gene>
<comment type="subunit">
    <text evidence="10">Monomer.</text>
</comment>
<dbReference type="InterPro" id="IPR013826">
    <property type="entry name" value="Topo_IA_cen_sub3"/>
</dbReference>
<evidence type="ECO:0000256" key="4">
    <source>
        <dbReference type="ARBA" id="ARBA00022771"/>
    </source>
</evidence>
<comment type="function">
    <text evidence="10">Releases the supercoiling and torsional tension of DNA, which is introduced during the DNA replication and transcription, by transiently cleaving and rejoining one strand of the DNA duplex. Introduces a single-strand break via transesterification at a target site in duplex DNA. The scissile phosphodiester is attacked by the catalytic tyrosine of the enzyme, resulting in the formation of a DNA-(5'-phosphotyrosyl)-enzyme intermediate and the expulsion of a 3'-OH DNA strand. The free DNA strand then undergoes passage around the unbroken strand, thus removing DNA supercoils. Finally, in the religation step, the DNA 3'-OH attacks the covalent intermediate to expel the active-site tyrosine and restore the DNA phosphodiester backbone.</text>
</comment>